<dbReference type="AlphaFoldDB" id="A0A0A9E3E2"/>
<protein>
    <submittedName>
        <fullName evidence="1">Uncharacterized protein</fullName>
    </submittedName>
</protein>
<accession>A0A0A9E3E2</accession>
<reference evidence="1" key="2">
    <citation type="journal article" date="2015" name="Data Brief">
        <title>Shoot transcriptome of the giant reed, Arundo donax.</title>
        <authorList>
            <person name="Barrero R.A."/>
            <person name="Guerrero F.D."/>
            <person name="Moolhuijzen P."/>
            <person name="Goolsby J.A."/>
            <person name="Tidwell J."/>
            <person name="Bellgard S.E."/>
            <person name="Bellgard M.I."/>
        </authorList>
    </citation>
    <scope>NUCLEOTIDE SEQUENCE</scope>
    <source>
        <tissue evidence="1">Shoot tissue taken approximately 20 cm above the soil surface</tissue>
    </source>
</reference>
<dbReference type="EMBL" id="GBRH01202596">
    <property type="protein sequence ID" value="JAD95299.1"/>
    <property type="molecule type" value="Transcribed_RNA"/>
</dbReference>
<sequence>MKGCICVKYQDIYVACSVQASCALFELIELFYAVRSAEDQQYFLEKMIKPLCPLIKVVNVYYSLDLVHSNIGTVGDFTASIPLSGWFGEGS</sequence>
<evidence type="ECO:0000313" key="1">
    <source>
        <dbReference type="EMBL" id="JAD95299.1"/>
    </source>
</evidence>
<organism evidence="1">
    <name type="scientific">Arundo donax</name>
    <name type="common">Giant reed</name>
    <name type="synonym">Donax arundinaceus</name>
    <dbReference type="NCBI Taxonomy" id="35708"/>
    <lineage>
        <taxon>Eukaryota</taxon>
        <taxon>Viridiplantae</taxon>
        <taxon>Streptophyta</taxon>
        <taxon>Embryophyta</taxon>
        <taxon>Tracheophyta</taxon>
        <taxon>Spermatophyta</taxon>
        <taxon>Magnoliopsida</taxon>
        <taxon>Liliopsida</taxon>
        <taxon>Poales</taxon>
        <taxon>Poaceae</taxon>
        <taxon>PACMAD clade</taxon>
        <taxon>Arundinoideae</taxon>
        <taxon>Arundineae</taxon>
        <taxon>Arundo</taxon>
    </lineage>
</organism>
<reference evidence="1" key="1">
    <citation type="submission" date="2014-09" db="EMBL/GenBank/DDBJ databases">
        <authorList>
            <person name="Magalhaes I.L.F."/>
            <person name="Oliveira U."/>
            <person name="Santos F.R."/>
            <person name="Vidigal T.H.D.A."/>
            <person name="Brescovit A.D."/>
            <person name="Santos A.J."/>
        </authorList>
    </citation>
    <scope>NUCLEOTIDE SEQUENCE</scope>
    <source>
        <tissue evidence="1">Shoot tissue taken approximately 20 cm above the soil surface</tissue>
    </source>
</reference>
<name>A0A0A9E3E2_ARUDO</name>
<proteinExistence type="predicted"/>